<gene>
    <name evidence="1" type="ORF">N7476_011184</name>
</gene>
<proteinExistence type="predicted"/>
<keyword evidence="2" id="KW-1185">Reference proteome</keyword>
<comment type="caution">
    <text evidence="1">The sequence shown here is derived from an EMBL/GenBank/DDBJ whole genome shotgun (WGS) entry which is preliminary data.</text>
</comment>
<dbReference type="EMBL" id="JAPZBO010000010">
    <property type="protein sequence ID" value="KAJ5299627.1"/>
    <property type="molecule type" value="Genomic_DNA"/>
</dbReference>
<dbReference type="Proteomes" id="UP001147746">
    <property type="component" value="Unassembled WGS sequence"/>
</dbReference>
<accession>A0A9W9TZ90</accession>
<dbReference type="AlphaFoldDB" id="A0A9W9TZ90"/>
<sequence>MDPNQVDKELYTTKLKALVELVEEEKWPDFGFLLFRTYFDDEALWDNFQEQQNLIMDEAIEAAPTESGLSRISDKMFFKQVSDEAMKNTPPEGVALAYRICAEPDEIEGPENDLEPGLHTSMCLLVDEECMRSVIDWKREGAPLPFVKAIDVTLGEEMLSYSGAFKVAIASLFTRFYWAQFECDETADLVPDGDTVWDGTFDAQKDWEKIDRLLNR</sequence>
<name>A0A9W9TZ90_9EURO</name>
<reference evidence="1" key="1">
    <citation type="submission" date="2022-12" db="EMBL/GenBank/DDBJ databases">
        <authorList>
            <person name="Petersen C."/>
        </authorList>
    </citation>
    <scope>NUCLEOTIDE SEQUENCE</scope>
    <source>
        <strain evidence="1">IBT 21472</strain>
    </source>
</reference>
<reference evidence="1" key="2">
    <citation type="journal article" date="2023" name="IMA Fungus">
        <title>Comparative genomic study of the Penicillium genus elucidates a diverse pangenome and 15 lateral gene transfer events.</title>
        <authorList>
            <person name="Petersen C."/>
            <person name="Sorensen T."/>
            <person name="Nielsen M.R."/>
            <person name="Sondergaard T.E."/>
            <person name="Sorensen J.L."/>
            <person name="Fitzpatrick D.A."/>
            <person name="Frisvad J.C."/>
            <person name="Nielsen K.L."/>
        </authorList>
    </citation>
    <scope>NUCLEOTIDE SEQUENCE</scope>
    <source>
        <strain evidence="1">IBT 21472</strain>
    </source>
</reference>
<organism evidence="1 2">
    <name type="scientific">Penicillium atrosanguineum</name>
    <dbReference type="NCBI Taxonomy" id="1132637"/>
    <lineage>
        <taxon>Eukaryota</taxon>
        <taxon>Fungi</taxon>
        <taxon>Dikarya</taxon>
        <taxon>Ascomycota</taxon>
        <taxon>Pezizomycotina</taxon>
        <taxon>Eurotiomycetes</taxon>
        <taxon>Eurotiomycetidae</taxon>
        <taxon>Eurotiales</taxon>
        <taxon>Aspergillaceae</taxon>
        <taxon>Penicillium</taxon>
    </lineage>
</organism>
<evidence type="ECO:0000313" key="1">
    <source>
        <dbReference type="EMBL" id="KAJ5299627.1"/>
    </source>
</evidence>
<protein>
    <submittedName>
        <fullName evidence="1">Uncharacterized protein</fullName>
    </submittedName>
</protein>
<evidence type="ECO:0000313" key="2">
    <source>
        <dbReference type="Proteomes" id="UP001147746"/>
    </source>
</evidence>